<evidence type="ECO:0000256" key="1">
    <source>
        <dbReference type="SAM" id="MobiDB-lite"/>
    </source>
</evidence>
<protein>
    <recommendedName>
        <fullName evidence="5">Transmembrane protein</fullName>
    </recommendedName>
</protein>
<feature type="transmembrane region" description="Helical" evidence="2">
    <location>
        <begin position="69"/>
        <end position="88"/>
    </location>
</feature>
<dbReference type="InParanoid" id="A0A1Y1UK12"/>
<accession>A0A1Y1UK12</accession>
<evidence type="ECO:0000256" key="2">
    <source>
        <dbReference type="SAM" id="Phobius"/>
    </source>
</evidence>
<dbReference type="OrthoDB" id="3597994at2759"/>
<dbReference type="EMBL" id="NBSH01000004">
    <property type="protein sequence ID" value="ORX38329.1"/>
    <property type="molecule type" value="Genomic_DNA"/>
</dbReference>
<reference evidence="3 4" key="1">
    <citation type="submission" date="2017-03" db="EMBL/GenBank/DDBJ databases">
        <title>Widespread Adenine N6-methylation of Active Genes in Fungi.</title>
        <authorList>
            <consortium name="DOE Joint Genome Institute"/>
            <person name="Mondo S.J."/>
            <person name="Dannebaum R.O."/>
            <person name="Kuo R.C."/>
            <person name="Louie K.B."/>
            <person name="Bewick A.J."/>
            <person name="Labutti K."/>
            <person name="Haridas S."/>
            <person name="Kuo A."/>
            <person name="Salamov A."/>
            <person name="Ahrendt S.R."/>
            <person name="Lau R."/>
            <person name="Bowen B.P."/>
            <person name="Lipzen A."/>
            <person name="Sullivan W."/>
            <person name="Andreopoulos W.B."/>
            <person name="Clum A."/>
            <person name="Lindquist E."/>
            <person name="Daum C."/>
            <person name="Northen T.R."/>
            <person name="Ramamoorthy G."/>
            <person name="Schmitz R.J."/>
            <person name="Gryganskyi A."/>
            <person name="Culley D."/>
            <person name="Magnuson J."/>
            <person name="James T.Y."/>
            <person name="O'Malley M.A."/>
            <person name="Stajich J.E."/>
            <person name="Spatafora J.W."/>
            <person name="Visel A."/>
            <person name="Grigoriev I.V."/>
        </authorList>
    </citation>
    <scope>NUCLEOTIDE SEQUENCE [LARGE SCALE GENOMIC DNA]</scope>
    <source>
        <strain evidence="3 4">NRRL Y-17943</strain>
    </source>
</reference>
<feature type="compositionally biased region" description="Basic and acidic residues" evidence="1">
    <location>
        <begin position="136"/>
        <end position="147"/>
    </location>
</feature>
<feature type="compositionally biased region" description="Polar residues" evidence="1">
    <location>
        <begin position="1"/>
        <end position="18"/>
    </location>
</feature>
<comment type="caution">
    <text evidence="3">The sequence shown here is derived from an EMBL/GenBank/DDBJ whole genome shotgun (WGS) entry which is preliminary data.</text>
</comment>
<keyword evidence="4" id="KW-1185">Reference proteome</keyword>
<keyword evidence="2" id="KW-0472">Membrane</keyword>
<feature type="region of interest" description="Disordered" evidence="1">
    <location>
        <begin position="1"/>
        <end position="22"/>
    </location>
</feature>
<name>A0A1Y1UK12_9TREE</name>
<evidence type="ECO:0000313" key="4">
    <source>
        <dbReference type="Proteomes" id="UP000193218"/>
    </source>
</evidence>
<sequence>MSSSATASATDNIHAQSSKHSRLDAAKTNLQYLALGNKGGAVPASLTTRSALTTTRYVIRYAIRRLIRYAKYAAVGAIVAALGGTLLGTLGSGIAFFAAPSIPVGMGIGVITAMVKFGWRHRGNHFRGGGWEGMKARAAEGQDGAKDEESDAVENQRQSERAWQRRREDVWMRA</sequence>
<evidence type="ECO:0008006" key="5">
    <source>
        <dbReference type="Google" id="ProtNLM"/>
    </source>
</evidence>
<feature type="region of interest" description="Disordered" evidence="1">
    <location>
        <begin position="136"/>
        <end position="174"/>
    </location>
</feature>
<evidence type="ECO:0000313" key="3">
    <source>
        <dbReference type="EMBL" id="ORX38329.1"/>
    </source>
</evidence>
<feature type="compositionally biased region" description="Basic and acidic residues" evidence="1">
    <location>
        <begin position="157"/>
        <end position="174"/>
    </location>
</feature>
<gene>
    <name evidence="3" type="ORF">BD324DRAFT_620453</name>
</gene>
<proteinExistence type="predicted"/>
<dbReference type="Proteomes" id="UP000193218">
    <property type="component" value="Unassembled WGS sequence"/>
</dbReference>
<feature type="transmembrane region" description="Helical" evidence="2">
    <location>
        <begin position="94"/>
        <end position="117"/>
    </location>
</feature>
<keyword evidence="2" id="KW-1133">Transmembrane helix</keyword>
<dbReference type="AlphaFoldDB" id="A0A1Y1UK12"/>
<dbReference type="RefSeq" id="XP_021872251.1">
    <property type="nucleotide sequence ID" value="XM_022015283.1"/>
</dbReference>
<dbReference type="GeneID" id="33557091"/>
<organism evidence="3 4">
    <name type="scientific">Kockovaella imperatae</name>
    <dbReference type="NCBI Taxonomy" id="4999"/>
    <lineage>
        <taxon>Eukaryota</taxon>
        <taxon>Fungi</taxon>
        <taxon>Dikarya</taxon>
        <taxon>Basidiomycota</taxon>
        <taxon>Agaricomycotina</taxon>
        <taxon>Tremellomycetes</taxon>
        <taxon>Tremellales</taxon>
        <taxon>Cuniculitremaceae</taxon>
        <taxon>Kockovaella</taxon>
    </lineage>
</organism>
<keyword evidence="2" id="KW-0812">Transmembrane</keyword>
<dbReference type="STRING" id="4999.A0A1Y1UK12"/>